<evidence type="ECO:0000313" key="2">
    <source>
        <dbReference type="Proteomes" id="UP000230273"/>
    </source>
</evidence>
<accession>A0A2G9YXC5</accession>
<dbReference type="Proteomes" id="UP000230273">
    <property type="component" value="Unassembled WGS sequence"/>
</dbReference>
<organism evidence="1 2">
    <name type="scientific">Candidatus Nealsonbacteria bacterium CG23_combo_of_CG06-09_8_20_14_all_38_19</name>
    <dbReference type="NCBI Taxonomy" id="1974721"/>
    <lineage>
        <taxon>Bacteria</taxon>
        <taxon>Candidatus Nealsoniibacteriota</taxon>
    </lineage>
</organism>
<dbReference type="EMBL" id="PCRP01000017">
    <property type="protein sequence ID" value="PIP23829.1"/>
    <property type="molecule type" value="Genomic_DNA"/>
</dbReference>
<dbReference type="CDD" id="cd16376">
    <property type="entry name" value="Avd_like"/>
    <property type="match status" value="1"/>
</dbReference>
<reference evidence="1 2" key="1">
    <citation type="submission" date="2017-09" db="EMBL/GenBank/DDBJ databases">
        <title>Depth-based differentiation of microbial function through sediment-hosted aquifers and enrichment of novel symbionts in the deep terrestrial subsurface.</title>
        <authorList>
            <person name="Probst A.J."/>
            <person name="Ladd B."/>
            <person name="Jarett J.K."/>
            <person name="Geller-Mcgrath D.E."/>
            <person name="Sieber C.M."/>
            <person name="Emerson J.B."/>
            <person name="Anantharaman K."/>
            <person name="Thomas B.C."/>
            <person name="Malmstrom R."/>
            <person name="Stieglmeier M."/>
            <person name="Klingl A."/>
            <person name="Woyke T."/>
            <person name="Ryan C.M."/>
            <person name="Banfield J.F."/>
        </authorList>
    </citation>
    <scope>NUCLEOTIDE SEQUENCE [LARGE SCALE GENOMIC DNA]</scope>
    <source>
        <strain evidence="1">CG23_combo_of_CG06-09_8_20_14_all_38_19</strain>
    </source>
</reference>
<dbReference type="Gene3D" id="1.20.1440.60">
    <property type="entry name" value="23S rRNA-intervening sequence"/>
    <property type="match status" value="1"/>
</dbReference>
<gene>
    <name evidence="1" type="ORF">COX36_01155</name>
</gene>
<proteinExistence type="predicted"/>
<dbReference type="InterPro" id="IPR036583">
    <property type="entry name" value="23S_rRNA_IVS_sf"/>
</dbReference>
<evidence type="ECO:0008006" key="3">
    <source>
        <dbReference type="Google" id="ProtNLM"/>
    </source>
</evidence>
<dbReference type="SUPFAM" id="SSF158446">
    <property type="entry name" value="IVS-encoded protein-like"/>
    <property type="match status" value="1"/>
</dbReference>
<sequence length="116" mass="13587">MPVLQRLKEAYLFWYQNYSILPKTHRYSLGEKIDKLFIDAIEAIITANFISPKEKIPYIRFAIRKVDTLKIFLMMLWETKSFDSKKCIALSARLDEAGRMLGGWLGKLLKENSLNK</sequence>
<dbReference type="InterPro" id="IPR055360">
    <property type="entry name" value="bAvd"/>
</dbReference>
<dbReference type="AlphaFoldDB" id="A0A2G9YXC5"/>
<protein>
    <recommendedName>
        <fullName evidence="3">Four helix bundle protein</fullName>
    </recommendedName>
</protein>
<evidence type="ECO:0000313" key="1">
    <source>
        <dbReference type="EMBL" id="PIP23829.1"/>
    </source>
</evidence>
<name>A0A2G9YXC5_9BACT</name>
<comment type="caution">
    <text evidence="1">The sequence shown here is derived from an EMBL/GenBank/DDBJ whole genome shotgun (WGS) entry which is preliminary data.</text>
</comment>